<protein>
    <submittedName>
        <fullName evidence="8">Probable G-protein coupled receptor 162</fullName>
    </submittedName>
</protein>
<evidence type="ECO:0000256" key="1">
    <source>
        <dbReference type="ARBA" id="ARBA00004370"/>
    </source>
</evidence>
<dbReference type="EMBL" id="OX395142">
    <property type="protein sequence ID" value="CAI5796973.1"/>
    <property type="molecule type" value="Genomic_DNA"/>
</dbReference>
<dbReference type="GO" id="GO:0004930">
    <property type="term" value="F:G protein-coupled receptor activity"/>
    <property type="evidence" value="ECO:0007669"/>
    <property type="project" value="InterPro"/>
</dbReference>
<accession>A0AA35PT66</accession>
<keyword evidence="8" id="KW-0675">Receptor</keyword>
<keyword evidence="3 6" id="KW-1133">Transmembrane helix</keyword>
<dbReference type="InterPro" id="IPR022348">
    <property type="entry name" value="GPR162"/>
</dbReference>
<dbReference type="Proteomes" id="UP001178461">
    <property type="component" value="Chromosome 17"/>
</dbReference>
<feature type="transmembrane region" description="Helical" evidence="6">
    <location>
        <begin position="113"/>
        <end position="132"/>
    </location>
</feature>
<evidence type="ECO:0000256" key="5">
    <source>
        <dbReference type="SAM" id="MobiDB-lite"/>
    </source>
</evidence>
<dbReference type="PANTHER" id="PTHR16518:SF6">
    <property type="entry name" value="G-PROTEIN COUPLED RECEPTOR 162-RELATED"/>
    <property type="match status" value="1"/>
</dbReference>
<evidence type="ECO:0000313" key="8">
    <source>
        <dbReference type="EMBL" id="CAI5796973.1"/>
    </source>
</evidence>
<feature type="transmembrane region" description="Helical" evidence="6">
    <location>
        <begin position="287"/>
        <end position="313"/>
    </location>
</feature>
<feature type="transmembrane region" description="Helical" evidence="6">
    <location>
        <begin position="319"/>
        <end position="340"/>
    </location>
</feature>
<dbReference type="Pfam" id="PF00001">
    <property type="entry name" value="7tm_1"/>
    <property type="match status" value="1"/>
</dbReference>
<dbReference type="AlphaFoldDB" id="A0AA35PT66"/>
<dbReference type="PRINTS" id="PR01993">
    <property type="entry name" value="GPR162"/>
</dbReference>
<feature type="domain" description="G-protein coupled receptors family 1 profile" evidence="7">
    <location>
        <begin position="50"/>
        <end position="339"/>
    </location>
</feature>
<feature type="transmembrane region" description="Helical" evidence="6">
    <location>
        <begin position="194"/>
        <end position="222"/>
    </location>
</feature>
<keyword evidence="2 6" id="KW-0812">Transmembrane</keyword>
<dbReference type="CDD" id="cd15906">
    <property type="entry name" value="7tmA_GPR162"/>
    <property type="match status" value="1"/>
</dbReference>
<gene>
    <name evidence="8" type="ORF">PODLI_1B037980</name>
</gene>
<reference evidence="8" key="1">
    <citation type="submission" date="2022-12" db="EMBL/GenBank/DDBJ databases">
        <authorList>
            <person name="Alioto T."/>
            <person name="Alioto T."/>
            <person name="Gomez Garrido J."/>
        </authorList>
    </citation>
    <scope>NUCLEOTIDE SEQUENCE</scope>
</reference>
<dbReference type="PRINTS" id="PR01991">
    <property type="entry name" value="GPR153GPR162"/>
</dbReference>
<evidence type="ECO:0000256" key="4">
    <source>
        <dbReference type="ARBA" id="ARBA00023136"/>
    </source>
</evidence>
<dbReference type="PROSITE" id="PS50262">
    <property type="entry name" value="G_PROTEIN_RECEP_F1_2"/>
    <property type="match status" value="1"/>
</dbReference>
<dbReference type="InterPro" id="IPR017452">
    <property type="entry name" value="GPCR_Rhodpsn_7TM"/>
</dbReference>
<dbReference type="Gene3D" id="1.20.1070.10">
    <property type="entry name" value="Rhodopsin 7-helix transmembrane proteins"/>
    <property type="match status" value="1"/>
</dbReference>
<organism evidence="8 9">
    <name type="scientific">Podarcis lilfordi</name>
    <name type="common">Lilford's wall lizard</name>
    <dbReference type="NCBI Taxonomy" id="74358"/>
    <lineage>
        <taxon>Eukaryota</taxon>
        <taxon>Metazoa</taxon>
        <taxon>Chordata</taxon>
        <taxon>Craniata</taxon>
        <taxon>Vertebrata</taxon>
        <taxon>Euteleostomi</taxon>
        <taxon>Lepidosauria</taxon>
        <taxon>Squamata</taxon>
        <taxon>Bifurcata</taxon>
        <taxon>Unidentata</taxon>
        <taxon>Episquamata</taxon>
        <taxon>Laterata</taxon>
        <taxon>Lacertibaenia</taxon>
        <taxon>Lacertidae</taxon>
        <taxon>Podarcis</taxon>
    </lineage>
</organism>
<proteinExistence type="predicted"/>
<evidence type="ECO:0000256" key="6">
    <source>
        <dbReference type="SAM" id="Phobius"/>
    </source>
</evidence>
<dbReference type="PANTHER" id="PTHR16518">
    <property type="entry name" value="G-PROTEIN COUPLED RECEPTOR 153, 162"/>
    <property type="match status" value="1"/>
</dbReference>
<evidence type="ECO:0000259" key="7">
    <source>
        <dbReference type="PROSITE" id="PS50262"/>
    </source>
</evidence>
<feature type="region of interest" description="Disordered" evidence="5">
    <location>
        <begin position="523"/>
        <end position="567"/>
    </location>
</feature>
<evidence type="ECO:0000313" key="9">
    <source>
        <dbReference type="Proteomes" id="UP001178461"/>
    </source>
</evidence>
<keyword evidence="9" id="KW-1185">Reference proteome</keyword>
<dbReference type="GO" id="GO:0016020">
    <property type="term" value="C:membrane"/>
    <property type="evidence" value="ECO:0007669"/>
    <property type="project" value="UniProtKB-SubCell"/>
</dbReference>
<name>A0AA35PT66_9SAUR</name>
<evidence type="ECO:0000256" key="2">
    <source>
        <dbReference type="ARBA" id="ARBA00022692"/>
    </source>
</evidence>
<dbReference type="InterPro" id="IPR000276">
    <property type="entry name" value="GPCR_Rhodpsn"/>
</dbReference>
<evidence type="ECO:0000256" key="3">
    <source>
        <dbReference type="ARBA" id="ARBA00022989"/>
    </source>
</evidence>
<dbReference type="SUPFAM" id="SSF81321">
    <property type="entry name" value="Family A G protein-coupled receptor-like"/>
    <property type="match status" value="1"/>
</dbReference>
<feature type="transmembrane region" description="Helical" evidence="6">
    <location>
        <begin position="153"/>
        <end position="174"/>
    </location>
</feature>
<dbReference type="InterPro" id="IPR022347">
    <property type="entry name" value="GCR_153/162"/>
</dbReference>
<keyword evidence="4 6" id="KW-0472">Membrane</keyword>
<feature type="transmembrane region" description="Helical" evidence="6">
    <location>
        <begin position="70"/>
        <end position="93"/>
    </location>
</feature>
<feature type="transmembrane region" description="Helical" evidence="6">
    <location>
        <begin position="38"/>
        <end position="58"/>
    </location>
</feature>
<sequence length="600" mass="67319">MLLCTVSRSQGGGGTMNRGGGSSPMEELSKATLHNNSLWWLACGLLALLANSWIILSITAKQQKHKPLELLLCFLAGTHILMAAVPLTTYAVVQLRRESSDYDWNESICKVFVSTYYTLALATCFTVASLSYHRMWMVRWPVNYRLSNAKKQALHAVMGIWMVSFILSTLPSIGWHNNGERYYASGCQFIVSKIGLGFGVCFSLLLLGGIVMGLVCVGITFYQTLWAHRRHHRCHHLRAEEAASACPSSAHNTFNVPTIVVEDVRGKRRSSLDGSESAKTSMQMTNLISAIVFLYDTLTGVPILVVSFFSLRYDTAPTWMVLAVLWCSMVQTLLLPSFIWSCERYRADVRTVWEQCVAIMSEEDGEDDGTGDDYGDGRICKVRFDANGAASMKRDPRDAKLLPVHHMLLPHDRVHYLQVPLSRRMSHDETNIFSSHRSSPSFLHKWSSSDDIRVPTPHKHGGVPSFLLPELRSYHHHHRRHRPPEDEFTTLRQFLEAGLVSRGPASGSSVCFFRDEITTFIDETPVPSPHSSPRHSRLPLAAQQERRHSLDGTEQEDGPEKDRRCSLTGGENLYLYSGEQEPGIRTLGAQEARGFQELGL</sequence>
<comment type="subcellular location">
    <subcellularLocation>
        <location evidence="1">Membrane</location>
    </subcellularLocation>
</comment>